<name>A0A3Q9HRY1_9FIRM</name>
<feature type="coiled-coil region" evidence="4">
    <location>
        <begin position="125"/>
        <end position="170"/>
    </location>
</feature>
<dbReference type="PANTHER" id="PTHR45228">
    <property type="entry name" value="CYCLIC DI-GMP PHOSPHODIESTERASE TM_0186-RELATED"/>
    <property type="match status" value="1"/>
</dbReference>
<dbReference type="AlphaFoldDB" id="A0A3Q9HRY1"/>
<dbReference type="PROSITE" id="PS51832">
    <property type="entry name" value="HD_GYP"/>
    <property type="match status" value="1"/>
</dbReference>
<dbReference type="SUPFAM" id="SSF109604">
    <property type="entry name" value="HD-domain/PDEase-like"/>
    <property type="match status" value="1"/>
</dbReference>
<feature type="domain" description="HD-GYP" evidence="6">
    <location>
        <begin position="160"/>
        <end position="351"/>
    </location>
</feature>
<dbReference type="OrthoDB" id="9804747at2"/>
<dbReference type="RefSeq" id="WP_127017552.1">
    <property type="nucleotide sequence ID" value="NZ_CP016379.1"/>
</dbReference>
<dbReference type="Gene3D" id="3.40.50.2300">
    <property type="match status" value="1"/>
</dbReference>
<feature type="domain" description="Response regulatory" evidence="5">
    <location>
        <begin position="7"/>
        <end position="123"/>
    </location>
</feature>
<feature type="modified residue" description="4-aspartylphosphate" evidence="3">
    <location>
        <position position="57"/>
    </location>
</feature>
<evidence type="ECO:0000256" key="4">
    <source>
        <dbReference type="SAM" id="Coils"/>
    </source>
</evidence>
<dbReference type="PROSITE" id="PS50110">
    <property type="entry name" value="RESPONSE_REGULATORY"/>
    <property type="match status" value="1"/>
</dbReference>
<evidence type="ECO:0000256" key="1">
    <source>
        <dbReference type="ARBA" id="ARBA00018672"/>
    </source>
</evidence>
<dbReference type="CDD" id="cd17569">
    <property type="entry name" value="REC_HupR-like"/>
    <property type="match status" value="1"/>
</dbReference>
<evidence type="ECO:0000313" key="8">
    <source>
        <dbReference type="Proteomes" id="UP000267250"/>
    </source>
</evidence>
<dbReference type="SMART" id="SM00448">
    <property type="entry name" value="REC"/>
    <property type="match status" value="1"/>
</dbReference>
<dbReference type="CDD" id="cd00077">
    <property type="entry name" value="HDc"/>
    <property type="match status" value="1"/>
</dbReference>
<sequence>MSKKTRTILVVDDEVMITESISIYLELTTDLRVLTANDPEVGLKYVKEEEIDLVISDFLMPSMTGLEFLRRVKEINQDAVLILLTGCADKESAIKAINEVGLYYYIEKPWNNEELVKIIYNGLEKKILIDELKEKVEELKKSKDEITRLYNLLEEEYRQEKENIENVIISFAKAIEAKDKYTEDHTERVKQMALKVGERFDLSEEQLKILGTAALIHDIGKIGVPEAILNKPGKLTDEEFDIIKTHPVIGEEICKPLKTLAKIRQLIRSHHEKLDGSGYPDGLKGDEICLEARILTVVDIFDALYSDRPYRSKLPIEQCIEILQKEAAGGKLDQDVVRILIELIQEGEIKI</sequence>
<dbReference type="EMBL" id="CP016379">
    <property type="protein sequence ID" value="AZR74195.1"/>
    <property type="molecule type" value="Genomic_DNA"/>
</dbReference>
<dbReference type="Pfam" id="PF13487">
    <property type="entry name" value="HD_5"/>
    <property type="match status" value="1"/>
</dbReference>
<keyword evidence="4" id="KW-0175">Coiled coil</keyword>
<dbReference type="Pfam" id="PF00072">
    <property type="entry name" value="Response_reg"/>
    <property type="match status" value="1"/>
</dbReference>
<proteinExistence type="predicted"/>
<protein>
    <recommendedName>
        <fullName evidence="1">Stage 0 sporulation protein A homolog</fullName>
    </recommendedName>
</protein>
<evidence type="ECO:0000259" key="5">
    <source>
        <dbReference type="PROSITE" id="PS50110"/>
    </source>
</evidence>
<dbReference type="InterPro" id="IPR006675">
    <property type="entry name" value="HDIG_dom"/>
</dbReference>
<dbReference type="SUPFAM" id="SSF52172">
    <property type="entry name" value="CheY-like"/>
    <property type="match status" value="1"/>
</dbReference>
<keyword evidence="8" id="KW-1185">Reference proteome</keyword>
<comment type="function">
    <text evidence="2">May play the central regulatory role in sporulation. It may be an element of the effector pathway responsible for the activation of sporulation genes in response to nutritional stress. Spo0A may act in concert with spo0H (a sigma factor) to control the expression of some genes that are critical to the sporulation process.</text>
</comment>
<evidence type="ECO:0000313" key="7">
    <source>
        <dbReference type="EMBL" id="AZR74195.1"/>
    </source>
</evidence>
<reference evidence="7 8" key="1">
    <citation type="submission" date="2016-07" db="EMBL/GenBank/DDBJ databases">
        <title>Genome and transcriptome analysis of iron-reducing fermentative bacteria Anoxybacter fermentans.</title>
        <authorList>
            <person name="Zeng X."/>
            <person name="Shao Z."/>
        </authorList>
    </citation>
    <scope>NUCLEOTIDE SEQUENCE [LARGE SCALE GENOMIC DNA]</scope>
    <source>
        <strain evidence="7 8">DY22613</strain>
    </source>
</reference>
<dbReference type="NCBIfam" id="TIGR00277">
    <property type="entry name" value="HDIG"/>
    <property type="match status" value="1"/>
</dbReference>
<evidence type="ECO:0000259" key="6">
    <source>
        <dbReference type="PROSITE" id="PS51832"/>
    </source>
</evidence>
<evidence type="ECO:0000256" key="3">
    <source>
        <dbReference type="PROSITE-ProRule" id="PRU00169"/>
    </source>
</evidence>
<keyword evidence="3" id="KW-0597">Phosphoprotein</keyword>
<dbReference type="InterPro" id="IPR052020">
    <property type="entry name" value="Cyclic_di-GMP/3'3'-cGAMP_PDE"/>
</dbReference>
<organism evidence="7 8">
    <name type="scientific">Anoxybacter fermentans</name>
    <dbReference type="NCBI Taxonomy" id="1323375"/>
    <lineage>
        <taxon>Bacteria</taxon>
        <taxon>Bacillati</taxon>
        <taxon>Bacillota</taxon>
        <taxon>Clostridia</taxon>
        <taxon>Halanaerobiales</taxon>
        <taxon>Anoxybacter</taxon>
    </lineage>
</organism>
<dbReference type="InterPro" id="IPR037522">
    <property type="entry name" value="HD_GYP_dom"/>
</dbReference>
<dbReference type="InterPro" id="IPR011006">
    <property type="entry name" value="CheY-like_superfamily"/>
</dbReference>
<dbReference type="KEGG" id="aft:BBF96_12780"/>
<gene>
    <name evidence="7" type="ORF">BBF96_12780</name>
</gene>
<dbReference type="SMART" id="SM00471">
    <property type="entry name" value="HDc"/>
    <property type="match status" value="1"/>
</dbReference>
<dbReference type="Proteomes" id="UP000267250">
    <property type="component" value="Chromosome"/>
</dbReference>
<dbReference type="InterPro" id="IPR001789">
    <property type="entry name" value="Sig_transdc_resp-reg_receiver"/>
</dbReference>
<dbReference type="InterPro" id="IPR003607">
    <property type="entry name" value="HD/PDEase_dom"/>
</dbReference>
<evidence type="ECO:0000256" key="2">
    <source>
        <dbReference type="ARBA" id="ARBA00024867"/>
    </source>
</evidence>
<dbReference type="GO" id="GO:0000160">
    <property type="term" value="P:phosphorelay signal transduction system"/>
    <property type="evidence" value="ECO:0007669"/>
    <property type="project" value="InterPro"/>
</dbReference>
<dbReference type="Gene3D" id="1.10.3210.10">
    <property type="entry name" value="Hypothetical protein af1432"/>
    <property type="match status" value="1"/>
</dbReference>
<accession>A0A3Q9HRY1</accession>